<keyword evidence="3" id="KW-1185">Reference proteome</keyword>
<dbReference type="Proteomes" id="UP000215563">
    <property type="component" value="Unassembled WGS sequence"/>
</dbReference>
<dbReference type="OrthoDB" id="3629446at2"/>
<evidence type="ECO:0000313" key="2">
    <source>
        <dbReference type="EMBL" id="OXM44529.1"/>
    </source>
</evidence>
<feature type="compositionally biased region" description="Polar residues" evidence="1">
    <location>
        <begin position="77"/>
        <end position="87"/>
    </location>
</feature>
<dbReference type="AlphaFoldDB" id="A0A229RDG9"/>
<evidence type="ECO:0000256" key="1">
    <source>
        <dbReference type="SAM" id="MobiDB-lite"/>
    </source>
</evidence>
<accession>A0A229RDG9</accession>
<protein>
    <submittedName>
        <fullName evidence="2">Uncharacterized protein</fullName>
    </submittedName>
</protein>
<organism evidence="2 3">
    <name type="scientific">Amycolatopsis alba DSM 44262</name>
    <dbReference type="NCBI Taxonomy" id="1125972"/>
    <lineage>
        <taxon>Bacteria</taxon>
        <taxon>Bacillati</taxon>
        <taxon>Actinomycetota</taxon>
        <taxon>Actinomycetes</taxon>
        <taxon>Pseudonocardiales</taxon>
        <taxon>Pseudonocardiaceae</taxon>
        <taxon>Amycolatopsis</taxon>
    </lineage>
</organism>
<sequence>MGIHVVIQPLVGYGAAVVSPSPGVRQLVAGSEETSFIVQVPARIGGLMDTARFAQSLATAASEFSEWCETQHRTRSHSSSFHDQWSDATDDAVTRKKD</sequence>
<proteinExistence type="predicted"/>
<dbReference type="RefSeq" id="WP_020633608.1">
    <property type="nucleotide sequence ID" value="NZ_KB913032.1"/>
</dbReference>
<feature type="region of interest" description="Disordered" evidence="1">
    <location>
        <begin position="72"/>
        <end position="98"/>
    </location>
</feature>
<dbReference type="EMBL" id="NMQU01000118">
    <property type="protein sequence ID" value="OXM44529.1"/>
    <property type="molecule type" value="Genomic_DNA"/>
</dbReference>
<gene>
    <name evidence="2" type="ORF">CFP75_34250</name>
</gene>
<evidence type="ECO:0000313" key="3">
    <source>
        <dbReference type="Proteomes" id="UP000215563"/>
    </source>
</evidence>
<comment type="caution">
    <text evidence="2">The sequence shown here is derived from an EMBL/GenBank/DDBJ whole genome shotgun (WGS) entry which is preliminary data.</text>
</comment>
<name>A0A229RDG9_AMYAL</name>
<reference evidence="2 3" key="1">
    <citation type="submission" date="2017-07" db="EMBL/GenBank/DDBJ databases">
        <title>Amycolatopsis alba DSM 44262 Genome sequencing and assembly.</title>
        <authorList>
            <person name="Kaur N."/>
            <person name="Mayilraj S."/>
        </authorList>
    </citation>
    <scope>NUCLEOTIDE SEQUENCE [LARGE SCALE GENOMIC DNA]</scope>
    <source>
        <strain evidence="2 3">DSM 44262</strain>
    </source>
</reference>